<dbReference type="GO" id="GO:0005996">
    <property type="term" value="P:monosaccharide metabolic process"/>
    <property type="evidence" value="ECO:0007669"/>
    <property type="project" value="InterPro"/>
</dbReference>
<dbReference type="GO" id="GO:0016861">
    <property type="term" value="F:intramolecular oxidoreductase activity, interconverting aldoses and ketoses"/>
    <property type="evidence" value="ECO:0007669"/>
    <property type="project" value="InterPro"/>
</dbReference>
<dbReference type="GO" id="GO:0005737">
    <property type="term" value="C:cytoplasm"/>
    <property type="evidence" value="ECO:0007669"/>
    <property type="project" value="InterPro"/>
</dbReference>
<sequence>MAITVPVWVVQSVLAGRSPVTYHGFLEDLSAAAGMTLQEVSAEAYQAAPYGLILVATGGSEEMCRTVLDQGVDHPVYLLTYGDGNSLAASMEILAYLRQKGMAGEIIHGSLESVAKRVSAIVRVAAAKEALKGLRLGVVGKPSNWLIASTYDAEAVQKAIGAEIVEVSMDELQAEVQKNTYEPNVWTENLLSKGYDAKEMERALAVYGALKRIAQRYKLGGMTVRCFDLIGPFSTTGCLALAILNAEGIYAGCEGDVPALLSMAILGAVSGEPVFQCNPSRIEGDEIVFAHCTLPMNMPTNYSLMTHFESNLGVALRGTLPEEPVTLFKTSGDLRRYHAEASRIMQNLDECTLCRTQIRMKITDPSYFFTRAIQNHHLIAMGDHVDALNLFFASIGAQAV</sequence>
<dbReference type="SUPFAM" id="SSF53743">
    <property type="entry name" value="FucI/AraA N-terminal and middle domains"/>
    <property type="match status" value="1"/>
</dbReference>
<evidence type="ECO:0000313" key="4">
    <source>
        <dbReference type="Proteomes" id="UP000824239"/>
    </source>
</evidence>
<dbReference type="PANTHER" id="PTHR36120">
    <property type="entry name" value="FUCOSE ISOMERASE"/>
    <property type="match status" value="1"/>
</dbReference>
<reference evidence="3" key="1">
    <citation type="submission" date="2020-10" db="EMBL/GenBank/DDBJ databases">
        <authorList>
            <person name="Gilroy R."/>
        </authorList>
    </citation>
    <scope>NUCLEOTIDE SEQUENCE</scope>
    <source>
        <strain evidence="3">ChiBcec15-4380</strain>
    </source>
</reference>
<dbReference type="AlphaFoldDB" id="A0A9D1DGW9"/>
<keyword evidence="2" id="KW-0119">Carbohydrate metabolism</keyword>
<evidence type="ECO:0000256" key="1">
    <source>
        <dbReference type="ARBA" id="ARBA00023235"/>
    </source>
</evidence>
<dbReference type="InterPro" id="IPR009015">
    <property type="entry name" value="Fucose_isomerase_N/cen_sf"/>
</dbReference>
<reference evidence="3" key="2">
    <citation type="journal article" date="2021" name="PeerJ">
        <title>Extensive microbial diversity within the chicken gut microbiome revealed by metagenomics and culture.</title>
        <authorList>
            <person name="Gilroy R."/>
            <person name="Ravi A."/>
            <person name="Getino M."/>
            <person name="Pursley I."/>
            <person name="Horton D.L."/>
            <person name="Alikhan N.F."/>
            <person name="Baker D."/>
            <person name="Gharbi K."/>
            <person name="Hall N."/>
            <person name="Watson M."/>
            <person name="Adriaenssens E.M."/>
            <person name="Foster-Nyarko E."/>
            <person name="Jarju S."/>
            <person name="Secka A."/>
            <person name="Antonio M."/>
            <person name="Oren A."/>
            <person name="Chaudhuri R.R."/>
            <person name="La Ragione R."/>
            <person name="Hildebrand F."/>
            <person name="Pallen M.J."/>
        </authorList>
    </citation>
    <scope>NUCLEOTIDE SEQUENCE</scope>
    <source>
        <strain evidence="3">ChiBcec15-4380</strain>
    </source>
</reference>
<organism evidence="3 4">
    <name type="scientific">Candidatus Avoscillospira avicola</name>
    <dbReference type="NCBI Taxonomy" id="2840706"/>
    <lineage>
        <taxon>Bacteria</taxon>
        <taxon>Bacillati</taxon>
        <taxon>Bacillota</taxon>
        <taxon>Clostridia</taxon>
        <taxon>Eubacteriales</taxon>
        <taxon>Oscillospiraceae</taxon>
        <taxon>Oscillospiraceae incertae sedis</taxon>
        <taxon>Candidatus Avoscillospira</taxon>
    </lineage>
</organism>
<accession>A0A9D1DGW9</accession>
<dbReference type="Proteomes" id="UP000824239">
    <property type="component" value="Unassembled WGS sequence"/>
</dbReference>
<keyword evidence="1" id="KW-0413">Isomerase</keyword>
<comment type="caution">
    <text evidence="3">The sequence shown here is derived from an EMBL/GenBank/DDBJ whole genome shotgun (WGS) entry which is preliminary data.</text>
</comment>
<dbReference type="PANTHER" id="PTHR36120:SF2">
    <property type="entry name" value="FUCOSE ISOMERASE"/>
    <property type="match status" value="1"/>
</dbReference>
<proteinExistence type="predicted"/>
<name>A0A9D1DGW9_9FIRM</name>
<evidence type="ECO:0000313" key="3">
    <source>
        <dbReference type="EMBL" id="HIR50415.1"/>
    </source>
</evidence>
<dbReference type="EMBL" id="DVHE01000032">
    <property type="protein sequence ID" value="HIR50415.1"/>
    <property type="molecule type" value="Genomic_DNA"/>
</dbReference>
<evidence type="ECO:0000256" key="2">
    <source>
        <dbReference type="ARBA" id="ARBA00023277"/>
    </source>
</evidence>
<gene>
    <name evidence="3" type="ORF">IAA53_03885</name>
</gene>
<protein>
    <submittedName>
        <fullName evidence="3">Uncharacterized protein</fullName>
    </submittedName>
</protein>